<dbReference type="AlphaFoldDB" id="A0A0M0J4K2"/>
<dbReference type="InterPro" id="IPR002495">
    <property type="entry name" value="Glyco_trans_8"/>
</dbReference>
<sequence length="442" mass="49512">MLEATQEFTPPSLSAATFVILSDRFEGLVVALGSLFMNSPDREISAWLIGDLERGSLNGTSLADRLHTALKPGPHQTINVMDIEVATKLLEADGISPLWKWPEFGSQGANQDQDHQPVCLMRPEKWDYDNMHHNPFNMLRFYLPYLGPFRGLETLFFADDDISVQRNIKELEVPMGSGMAIAATCNGWLWNPRTKIVEMFQNGHNWLDAQQCVSYLGRDSDHGFLGCLATETESTERVGTCQSHEYAATVTNWTQTILGRTVNFATQPKWNFGLSRFNLTLWRQHKMTEVFDSFMHANYDGKVIPETSLAYGLGIPYFAFSDRIKCWNDLVGDPAFVDGMGYIEVKDIQQNGLNATKLLSDAIVIHWSGHVKPFDRKAVMDPEITKPFDDVWKVLHDKNGLEAFVRTPPAGAAVKEAADVSDGATPTVRSRALKMSTFANVQ</sequence>
<dbReference type="GO" id="GO:0016757">
    <property type="term" value="F:glycosyltransferase activity"/>
    <property type="evidence" value="ECO:0007669"/>
    <property type="project" value="InterPro"/>
</dbReference>
<dbReference type="Gene3D" id="3.90.550.10">
    <property type="entry name" value="Spore Coat Polysaccharide Biosynthesis Protein SpsA, Chain A"/>
    <property type="match status" value="1"/>
</dbReference>
<protein>
    <submittedName>
        <fullName evidence="1">Uncharacterized protein</fullName>
    </submittedName>
</protein>
<dbReference type="Proteomes" id="UP000037460">
    <property type="component" value="Unassembled WGS sequence"/>
</dbReference>
<evidence type="ECO:0000313" key="1">
    <source>
        <dbReference type="EMBL" id="KOO21496.1"/>
    </source>
</evidence>
<reference evidence="2" key="1">
    <citation type="journal article" date="2015" name="PLoS Genet.">
        <title>Genome Sequence and Transcriptome Analyses of Chrysochromulina tobin: Metabolic Tools for Enhanced Algal Fitness in the Prominent Order Prymnesiales (Haptophyceae).</title>
        <authorList>
            <person name="Hovde B.T."/>
            <person name="Deodato C.R."/>
            <person name="Hunsperger H.M."/>
            <person name="Ryken S.A."/>
            <person name="Yost W."/>
            <person name="Jha R.K."/>
            <person name="Patterson J."/>
            <person name="Monnat R.J. Jr."/>
            <person name="Barlow S.B."/>
            <person name="Starkenburg S.R."/>
            <person name="Cattolico R.A."/>
        </authorList>
    </citation>
    <scope>NUCLEOTIDE SEQUENCE</scope>
    <source>
        <strain evidence="2">CCMP291</strain>
    </source>
</reference>
<dbReference type="SUPFAM" id="SSF53448">
    <property type="entry name" value="Nucleotide-diphospho-sugar transferases"/>
    <property type="match status" value="1"/>
</dbReference>
<name>A0A0M0J4K2_9EUKA</name>
<dbReference type="OrthoDB" id="411524at2759"/>
<accession>A0A0M0J4K2</accession>
<proteinExistence type="predicted"/>
<evidence type="ECO:0000313" key="2">
    <source>
        <dbReference type="Proteomes" id="UP000037460"/>
    </source>
</evidence>
<gene>
    <name evidence="1" type="ORF">Ctob_002071</name>
</gene>
<dbReference type="Pfam" id="PF01501">
    <property type="entry name" value="Glyco_transf_8"/>
    <property type="match status" value="1"/>
</dbReference>
<keyword evidence="2" id="KW-1185">Reference proteome</keyword>
<organism evidence="1 2">
    <name type="scientific">Chrysochromulina tobinii</name>
    <dbReference type="NCBI Taxonomy" id="1460289"/>
    <lineage>
        <taxon>Eukaryota</taxon>
        <taxon>Haptista</taxon>
        <taxon>Haptophyta</taxon>
        <taxon>Prymnesiophyceae</taxon>
        <taxon>Prymnesiales</taxon>
        <taxon>Chrysochromulinaceae</taxon>
        <taxon>Chrysochromulina</taxon>
    </lineage>
</organism>
<comment type="caution">
    <text evidence="1">The sequence shown here is derived from an EMBL/GenBank/DDBJ whole genome shotgun (WGS) entry which is preliminary data.</text>
</comment>
<dbReference type="EMBL" id="JWZX01003358">
    <property type="protein sequence ID" value="KOO21496.1"/>
    <property type="molecule type" value="Genomic_DNA"/>
</dbReference>
<dbReference type="InterPro" id="IPR029044">
    <property type="entry name" value="Nucleotide-diphossugar_trans"/>
</dbReference>